<evidence type="ECO:0000256" key="3">
    <source>
        <dbReference type="ARBA" id="ARBA00023242"/>
    </source>
</evidence>
<keyword evidence="6" id="KW-0240">DNA-directed RNA polymerase</keyword>
<dbReference type="Pfam" id="PF11705">
    <property type="entry name" value="RNA_pol_3_Rpc31"/>
    <property type="match status" value="1"/>
</dbReference>
<dbReference type="PANTHER" id="PTHR15367">
    <property type="entry name" value="DNA-DIRECTED RNA POLYMERASE III"/>
    <property type="match status" value="1"/>
</dbReference>
<comment type="similarity">
    <text evidence="2 4">Belongs to the eukaryotic RPC7 RNA polymerase subunit family.</text>
</comment>
<dbReference type="InterPro" id="IPR024661">
    <property type="entry name" value="RNA_pol_III_Rpc31"/>
</dbReference>
<reference evidence="6" key="2">
    <citation type="journal article" date="2023" name="Proc. Natl. Acad. Sci. U.S.A.">
        <title>A global phylogenomic analysis of the shiitake genus Lentinula.</title>
        <authorList>
            <person name="Sierra-Patev S."/>
            <person name="Min B."/>
            <person name="Naranjo-Ortiz M."/>
            <person name="Looney B."/>
            <person name="Konkel Z."/>
            <person name="Slot J.C."/>
            <person name="Sakamoto Y."/>
            <person name="Steenwyk J.L."/>
            <person name="Rokas A."/>
            <person name="Carro J."/>
            <person name="Camarero S."/>
            <person name="Ferreira P."/>
            <person name="Molpeceres G."/>
            <person name="Ruiz-Duenas F.J."/>
            <person name="Serrano A."/>
            <person name="Henrissat B."/>
            <person name="Drula E."/>
            <person name="Hughes K.W."/>
            <person name="Mata J.L."/>
            <person name="Ishikawa N.K."/>
            <person name="Vargas-Isla R."/>
            <person name="Ushijima S."/>
            <person name="Smith C.A."/>
            <person name="Donoghue J."/>
            <person name="Ahrendt S."/>
            <person name="Andreopoulos W."/>
            <person name="He G."/>
            <person name="LaButti K."/>
            <person name="Lipzen A."/>
            <person name="Ng V."/>
            <person name="Riley R."/>
            <person name="Sandor L."/>
            <person name="Barry K."/>
            <person name="Martinez A.T."/>
            <person name="Xiao Y."/>
            <person name="Gibbons J.G."/>
            <person name="Terashima K."/>
            <person name="Grigoriev I.V."/>
            <person name="Hibbett D."/>
        </authorList>
    </citation>
    <scope>NUCLEOTIDE SEQUENCE</scope>
    <source>
        <strain evidence="6">Sp2 HRB7682 ss15</strain>
    </source>
</reference>
<sequence length="214" mass="23507">MAGRGGRGGGRGRGRGFGAGALPPMGLSFADIQAMSREATALYPPMRAPVMNEPNEKEKRITQLQIEFASRLRKSEYYLVESTKSTELPRYSDKYRPSTTSQPALKRSDLHAPFFPPEIFEAYFNPKKKSKARKQAGQKRKLNLDEMLDDDEANESAQEGSDAGGSQGEPDYDTEEEYDNDYADNYFDNGEGENFDDLGDGGGGDDGGVGGDYD</sequence>
<comment type="function">
    <text evidence="4">DNA-dependent RNA polymerase catalyzes the transcription of DNA into RNA using the four ribonucleoside triphosphates as substrates. Specific peripheric component of RNA polymerase III which synthesizes small RNAs, such as 5S rRNA and tRNAs.</text>
</comment>
<feature type="compositionally biased region" description="Basic residues" evidence="5">
    <location>
        <begin position="126"/>
        <end position="141"/>
    </location>
</feature>
<evidence type="ECO:0000256" key="5">
    <source>
        <dbReference type="SAM" id="MobiDB-lite"/>
    </source>
</evidence>
<evidence type="ECO:0000256" key="4">
    <source>
        <dbReference type="PIRNR" id="PIRNR000777"/>
    </source>
</evidence>
<comment type="caution">
    <text evidence="6">The sequence shown here is derived from an EMBL/GenBank/DDBJ whole genome shotgun (WGS) entry which is preliminary data.</text>
</comment>
<accession>A0A9W9B1F0</accession>
<evidence type="ECO:0000313" key="6">
    <source>
        <dbReference type="EMBL" id="KAJ4495781.1"/>
    </source>
</evidence>
<dbReference type="PIRSF" id="PIRSF000777">
    <property type="entry name" value="RNA_polIII_C31"/>
    <property type="match status" value="1"/>
</dbReference>
<dbReference type="AlphaFoldDB" id="A0A9W9B1F0"/>
<feature type="compositionally biased region" description="Acidic residues" evidence="5">
    <location>
        <begin position="170"/>
        <end position="182"/>
    </location>
</feature>
<feature type="compositionally biased region" description="Acidic residues" evidence="5">
    <location>
        <begin position="190"/>
        <end position="199"/>
    </location>
</feature>
<reference evidence="6" key="1">
    <citation type="submission" date="2022-08" db="EMBL/GenBank/DDBJ databases">
        <authorList>
            <consortium name="DOE Joint Genome Institute"/>
            <person name="Min B."/>
            <person name="Riley R."/>
            <person name="Sierra-Patev S."/>
            <person name="Naranjo-Ortiz M."/>
            <person name="Looney B."/>
            <person name="Konkel Z."/>
            <person name="Slot J.C."/>
            <person name="Sakamoto Y."/>
            <person name="Steenwyk J.L."/>
            <person name="Rokas A."/>
            <person name="Carro J."/>
            <person name="Camarero S."/>
            <person name="Ferreira P."/>
            <person name="Molpeceres G."/>
            <person name="Ruiz-Duenas F.J."/>
            <person name="Serrano A."/>
            <person name="Henrissat B."/>
            <person name="Drula E."/>
            <person name="Hughes K.W."/>
            <person name="Mata J.L."/>
            <person name="Ishikawa N.K."/>
            <person name="Vargas-Isla R."/>
            <person name="Ushijima S."/>
            <person name="Smith C.A."/>
            <person name="Ahrendt S."/>
            <person name="Andreopoulos W."/>
            <person name="He G."/>
            <person name="Labutti K."/>
            <person name="Lipzen A."/>
            <person name="Ng V."/>
            <person name="Sandor L."/>
            <person name="Barry K."/>
            <person name="Martinez A.T."/>
            <person name="Xiao Y."/>
            <person name="Gibbons J.G."/>
            <person name="Terashima K."/>
            <person name="Hibbett D.S."/>
            <person name="Grigoriev I.V."/>
        </authorList>
    </citation>
    <scope>NUCLEOTIDE SEQUENCE</scope>
    <source>
        <strain evidence="6">Sp2 HRB7682 ss15</strain>
    </source>
</reference>
<protein>
    <recommendedName>
        <fullName evidence="4">DNA-directed RNA polymerase III subunit</fullName>
    </recommendedName>
</protein>
<evidence type="ECO:0000256" key="2">
    <source>
        <dbReference type="ARBA" id="ARBA00008352"/>
    </source>
</evidence>
<evidence type="ECO:0000256" key="1">
    <source>
        <dbReference type="ARBA" id="ARBA00004123"/>
    </source>
</evidence>
<dbReference type="GO" id="GO:0005666">
    <property type="term" value="C:RNA polymerase III complex"/>
    <property type="evidence" value="ECO:0007669"/>
    <property type="project" value="UniProtKB-UniRule"/>
</dbReference>
<proteinExistence type="inferred from homology"/>
<dbReference type="Proteomes" id="UP001150238">
    <property type="component" value="Unassembled WGS sequence"/>
</dbReference>
<feature type="region of interest" description="Disordered" evidence="5">
    <location>
        <begin position="126"/>
        <end position="214"/>
    </location>
</feature>
<dbReference type="PANTHER" id="PTHR15367:SF2">
    <property type="entry name" value="DNA-DIRECTED RNA POLYMERASE III SUBUNIT"/>
    <property type="match status" value="1"/>
</dbReference>
<dbReference type="EMBL" id="JANVFS010000001">
    <property type="protein sequence ID" value="KAJ4495781.1"/>
    <property type="molecule type" value="Genomic_DNA"/>
</dbReference>
<name>A0A9W9B1F0_9AGAR</name>
<feature type="compositionally biased region" description="Gly residues" evidence="5">
    <location>
        <begin position="200"/>
        <end position="214"/>
    </location>
</feature>
<organism evidence="6 7">
    <name type="scientific">Lentinula lateritia</name>
    <dbReference type="NCBI Taxonomy" id="40482"/>
    <lineage>
        <taxon>Eukaryota</taxon>
        <taxon>Fungi</taxon>
        <taxon>Dikarya</taxon>
        <taxon>Basidiomycota</taxon>
        <taxon>Agaricomycotina</taxon>
        <taxon>Agaricomycetes</taxon>
        <taxon>Agaricomycetidae</taxon>
        <taxon>Agaricales</taxon>
        <taxon>Marasmiineae</taxon>
        <taxon>Omphalotaceae</taxon>
        <taxon>Lentinula</taxon>
    </lineage>
</organism>
<comment type="subunit">
    <text evidence="4">Component of the RNA polymerase III (Pol III) complex.</text>
</comment>
<dbReference type="GO" id="GO:0006383">
    <property type="term" value="P:transcription by RNA polymerase III"/>
    <property type="evidence" value="ECO:0007669"/>
    <property type="project" value="UniProtKB-UniRule"/>
</dbReference>
<gene>
    <name evidence="6" type="ORF">C8J55DRAFT_553543</name>
</gene>
<keyword evidence="6" id="KW-0804">Transcription</keyword>
<comment type="subcellular location">
    <subcellularLocation>
        <location evidence="1 4">Nucleus</location>
    </subcellularLocation>
</comment>
<keyword evidence="3 4" id="KW-0539">Nucleus</keyword>
<feature type="region of interest" description="Disordered" evidence="5">
    <location>
        <begin position="83"/>
        <end position="110"/>
    </location>
</feature>
<evidence type="ECO:0000313" key="7">
    <source>
        <dbReference type="Proteomes" id="UP001150238"/>
    </source>
</evidence>